<protein>
    <submittedName>
        <fullName evidence="1">Uncharacterized protein</fullName>
    </submittedName>
</protein>
<gene>
    <name evidence="1" type="ORF">WISP_124247</name>
</gene>
<reference evidence="1" key="1">
    <citation type="submission" date="2019-10" db="EMBL/GenBank/DDBJ databases">
        <authorList>
            <person name="Soares A.E.R."/>
            <person name="Aleixo A."/>
            <person name="Schneider P."/>
            <person name="Miyaki C.Y."/>
            <person name="Schneider M.P."/>
            <person name="Mello C."/>
            <person name="Vasconcelos A.T.R."/>
        </authorList>
    </citation>
    <scope>NUCLEOTIDE SEQUENCE</scope>
    <source>
        <tissue evidence="1">Muscle</tissue>
    </source>
</reference>
<evidence type="ECO:0000313" key="1">
    <source>
        <dbReference type="EMBL" id="KAJ7407865.1"/>
    </source>
</evidence>
<sequence length="156" mass="18108">MNGRRFDRDREHQDPGNYATSFHKSLQYQVFFKKYSGACTFIYLQWVALTSILRCPQGVFYRIQEFSESLSSEAVRWERTQCHDRDGISGKERNKCADSNKSGSGKYRAFTITRYMKDIVKRENAPNSYVGNGDNSQRASDLRNTAEGAPWFVLEY</sequence>
<proteinExistence type="predicted"/>
<comment type="caution">
    <text evidence="1">The sequence shown here is derived from an EMBL/GenBank/DDBJ whole genome shotgun (WGS) entry which is preliminary data.</text>
</comment>
<dbReference type="EMBL" id="WHWB01034580">
    <property type="protein sequence ID" value="KAJ7407865.1"/>
    <property type="molecule type" value="Genomic_DNA"/>
</dbReference>
<organism evidence="1 2">
    <name type="scientific">Willisornis vidua</name>
    <name type="common">Xingu scale-backed antbird</name>
    <dbReference type="NCBI Taxonomy" id="1566151"/>
    <lineage>
        <taxon>Eukaryota</taxon>
        <taxon>Metazoa</taxon>
        <taxon>Chordata</taxon>
        <taxon>Craniata</taxon>
        <taxon>Vertebrata</taxon>
        <taxon>Euteleostomi</taxon>
        <taxon>Archelosauria</taxon>
        <taxon>Archosauria</taxon>
        <taxon>Dinosauria</taxon>
        <taxon>Saurischia</taxon>
        <taxon>Theropoda</taxon>
        <taxon>Coelurosauria</taxon>
        <taxon>Aves</taxon>
        <taxon>Neognathae</taxon>
        <taxon>Neoaves</taxon>
        <taxon>Telluraves</taxon>
        <taxon>Australaves</taxon>
        <taxon>Passeriformes</taxon>
        <taxon>Thamnophilidae</taxon>
        <taxon>Willisornis</taxon>
    </lineage>
</organism>
<keyword evidence="2" id="KW-1185">Reference proteome</keyword>
<dbReference type="Proteomes" id="UP001145742">
    <property type="component" value="Unassembled WGS sequence"/>
</dbReference>
<name>A0ABQ9CWW0_9PASS</name>
<evidence type="ECO:0000313" key="2">
    <source>
        <dbReference type="Proteomes" id="UP001145742"/>
    </source>
</evidence>
<accession>A0ABQ9CWW0</accession>